<keyword evidence="4" id="KW-1185">Reference proteome</keyword>
<comment type="caution">
    <text evidence="3">The sequence shown here is derived from an EMBL/GenBank/DDBJ whole genome shotgun (WGS) entry which is preliminary data.</text>
</comment>
<feature type="coiled-coil region" evidence="1">
    <location>
        <begin position="99"/>
        <end position="126"/>
    </location>
</feature>
<evidence type="ECO:0000256" key="2">
    <source>
        <dbReference type="SAM" id="MobiDB-lite"/>
    </source>
</evidence>
<evidence type="ECO:0000313" key="3">
    <source>
        <dbReference type="EMBL" id="MFC5770378.1"/>
    </source>
</evidence>
<keyword evidence="1" id="KW-0175">Coiled coil</keyword>
<evidence type="ECO:0000313" key="4">
    <source>
        <dbReference type="Proteomes" id="UP001595974"/>
    </source>
</evidence>
<feature type="compositionally biased region" description="Acidic residues" evidence="2">
    <location>
        <begin position="55"/>
        <end position="69"/>
    </location>
</feature>
<sequence>MAVDLLAVGGVLLALAVAAGAWWYVRARGLVPARGKTGVDAAAAGGARQPAPPQAEDDESDAADDDFDYAPELRPQPAAVTDDDAFRRSFEWQHLHRELERLQQRCAEQDRTIAGLRADVEDLRERLAPAPAGVSPEYDAALAYARRGVEAAAIAERCGITLAEAELVRAMAQR</sequence>
<dbReference type="InterPro" id="IPR021244">
    <property type="entry name" value="DUF2802"/>
</dbReference>
<dbReference type="EMBL" id="JBHSOG010000049">
    <property type="protein sequence ID" value="MFC5770378.1"/>
    <property type="molecule type" value="Genomic_DNA"/>
</dbReference>
<reference evidence="4" key="1">
    <citation type="journal article" date="2019" name="Int. J. Syst. Evol. Microbiol.">
        <title>The Global Catalogue of Microorganisms (GCM) 10K type strain sequencing project: providing services to taxonomists for standard genome sequencing and annotation.</title>
        <authorList>
            <consortium name="The Broad Institute Genomics Platform"/>
            <consortium name="The Broad Institute Genome Sequencing Center for Infectious Disease"/>
            <person name="Wu L."/>
            <person name="Ma J."/>
        </authorList>
    </citation>
    <scope>NUCLEOTIDE SEQUENCE [LARGE SCALE GENOMIC DNA]</scope>
    <source>
        <strain evidence="4">SHR3</strain>
    </source>
</reference>
<dbReference type="RefSeq" id="WP_232516447.1">
    <property type="nucleotide sequence ID" value="NZ_JBHSOG010000049.1"/>
</dbReference>
<protein>
    <submittedName>
        <fullName evidence="3">DUF2802 domain-containing protein</fullName>
    </submittedName>
</protein>
<organism evidence="3 4">
    <name type="scientific">Thauera sinica</name>
    <dbReference type="NCBI Taxonomy" id="2665146"/>
    <lineage>
        <taxon>Bacteria</taxon>
        <taxon>Pseudomonadati</taxon>
        <taxon>Pseudomonadota</taxon>
        <taxon>Betaproteobacteria</taxon>
        <taxon>Rhodocyclales</taxon>
        <taxon>Zoogloeaceae</taxon>
        <taxon>Thauera</taxon>
    </lineage>
</organism>
<feature type="region of interest" description="Disordered" evidence="2">
    <location>
        <begin position="41"/>
        <end position="75"/>
    </location>
</feature>
<name>A0ABW1AT82_9RHOO</name>
<dbReference type="Pfam" id="PF10975">
    <property type="entry name" value="DUF2802"/>
    <property type="match status" value="1"/>
</dbReference>
<gene>
    <name evidence="3" type="ORF">ACFPTN_13425</name>
</gene>
<dbReference type="Proteomes" id="UP001595974">
    <property type="component" value="Unassembled WGS sequence"/>
</dbReference>
<evidence type="ECO:0000256" key="1">
    <source>
        <dbReference type="SAM" id="Coils"/>
    </source>
</evidence>
<proteinExistence type="predicted"/>
<accession>A0ABW1AT82</accession>